<keyword evidence="5" id="KW-1185">Reference proteome</keyword>
<gene>
    <name evidence="4" type="ORF">PR048_015132</name>
</gene>
<keyword evidence="2" id="KW-0479">Metal-binding</keyword>
<organism evidence="4 5">
    <name type="scientific">Dryococelus australis</name>
    <dbReference type="NCBI Taxonomy" id="614101"/>
    <lineage>
        <taxon>Eukaryota</taxon>
        <taxon>Metazoa</taxon>
        <taxon>Ecdysozoa</taxon>
        <taxon>Arthropoda</taxon>
        <taxon>Hexapoda</taxon>
        <taxon>Insecta</taxon>
        <taxon>Pterygota</taxon>
        <taxon>Neoptera</taxon>
        <taxon>Polyneoptera</taxon>
        <taxon>Phasmatodea</taxon>
        <taxon>Verophasmatodea</taxon>
        <taxon>Anareolatae</taxon>
        <taxon>Phasmatidae</taxon>
        <taxon>Eurycanthinae</taxon>
        <taxon>Dryococelus</taxon>
    </lineage>
</organism>
<comment type="caution">
    <text evidence="4">The sequence shown here is derived from an EMBL/GenBank/DDBJ whole genome shotgun (WGS) entry which is preliminary data.</text>
</comment>
<protein>
    <recommendedName>
        <fullName evidence="3">DDE Tnp4 domain-containing protein</fullName>
    </recommendedName>
</protein>
<evidence type="ECO:0000313" key="4">
    <source>
        <dbReference type="EMBL" id="KAJ8883289.1"/>
    </source>
</evidence>
<feature type="domain" description="DDE Tnp4" evidence="3">
    <location>
        <begin position="209"/>
        <end position="274"/>
    </location>
</feature>
<evidence type="ECO:0000256" key="1">
    <source>
        <dbReference type="ARBA" id="ARBA00001968"/>
    </source>
</evidence>
<evidence type="ECO:0000256" key="2">
    <source>
        <dbReference type="ARBA" id="ARBA00022723"/>
    </source>
</evidence>
<sequence length="850" mass="99407">MLFASSCQVTMNTARAGAAFILMYNFYKQNNSRMKLKRKARWWMKQLYRQRMQHGNILMRDLMIEVIEDEVQNFTRILTIGFAILSHWRLVYKLAISIPNVKTNYIKKIVPDVCDAIIEILKDYIKYPNLELEGPESENTVTVQALRLNHMYLLDPELELFMKTGQKLKMVYEFRKNLYPSFHMNHPCVVMRVPISAGINYTRVLHNNGKHIMLHAPINSGTEYYNYKHFFSIVFFVLVDADYNFLYIDVGCQGRISDGGVFKHTQLYAKLEEKSLKIPPPSILQIPYEILTRVLWKECPIIVYHEDAGDLRITMLLQPEKKIVLATAYLHNFLRRNTSSRQLYTPGDSRDTEVNGYVAEEMKSHLHCSLFELLHEEQQTMPKKNVCNLQDILLQMGQYHKTAIWLAPRHVRARQHGIDYVRQHGIEYARQHGFDYTRQLGINYVRQHGIEYARQHGIDYTWQHGIDYARKNGIDYARKHYGIDYARKNGIDYARKHVIDYARQHGFDYTRQLGINYVRQHGIEYARQHGIDYTWQHGIDYARKNGIDYARKHVIDYARQHGFDYTRQLGINYVGQHGIEYARQHCIDYARQYGIDYALQIDKYCRARQPRGEPLRRCQQLTRSAKTTVRCWERFHSISVLQFLFLLPSAEDCCWRRCVAVAWGEMGNRWKPKSVWQDRVWYPATPECDSVSPLRHLARYSRSIEARIHPLRVKCGNNEAALDCKDVGNGRAARNPPTSGIVWHIQRTVVAQKIELFKVGQKRLSRQRFISKGATVTQWIERFKWGHSVPVGRLTPPLQEVLPVASYCRGGDQTIARGVGVADGWLAARNRAYNATLKQCDQQLCLWSTS</sequence>
<evidence type="ECO:0000259" key="3">
    <source>
        <dbReference type="Pfam" id="PF13359"/>
    </source>
</evidence>
<reference evidence="4 5" key="1">
    <citation type="submission" date="2023-02" db="EMBL/GenBank/DDBJ databases">
        <title>LHISI_Scaffold_Assembly.</title>
        <authorList>
            <person name="Stuart O.P."/>
            <person name="Cleave R."/>
            <person name="Magrath M.J.L."/>
            <person name="Mikheyev A.S."/>
        </authorList>
    </citation>
    <scope>NUCLEOTIDE SEQUENCE [LARGE SCALE GENOMIC DNA]</scope>
    <source>
        <strain evidence="4">Daus_M_001</strain>
        <tissue evidence="4">Leg muscle</tissue>
    </source>
</reference>
<comment type="cofactor">
    <cofactor evidence="1">
        <name>a divalent metal cation</name>
        <dbReference type="ChEBI" id="CHEBI:60240"/>
    </cofactor>
</comment>
<evidence type="ECO:0000313" key="5">
    <source>
        <dbReference type="Proteomes" id="UP001159363"/>
    </source>
</evidence>
<dbReference type="InterPro" id="IPR027806">
    <property type="entry name" value="HARBI1_dom"/>
</dbReference>
<dbReference type="Proteomes" id="UP001159363">
    <property type="component" value="Chromosome 4"/>
</dbReference>
<dbReference type="Pfam" id="PF13359">
    <property type="entry name" value="DDE_Tnp_4"/>
    <property type="match status" value="1"/>
</dbReference>
<name>A0ABQ9HG49_9NEOP</name>
<accession>A0ABQ9HG49</accession>
<proteinExistence type="predicted"/>
<dbReference type="EMBL" id="JARBHB010000005">
    <property type="protein sequence ID" value="KAJ8883289.1"/>
    <property type="molecule type" value="Genomic_DNA"/>
</dbReference>